<evidence type="ECO:0000313" key="3">
    <source>
        <dbReference type="EMBL" id="KAK7093545.1"/>
    </source>
</evidence>
<evidence type="ECO:0000256" key="1">
    <source>
        <dbReference type="ARBA" id="ARBA00022737"/>
    </source>
</evidence>
<sequence>MSDILSSLFHFETSCTELGVKPHPYIAKMLDREKDQNALAQAKGEDFNSSMHLYLAGNNQLLCEKRFTDKDCPLLAKFLDKNSFITSVDLRYNNITDAGAKVLGNMLARNTTLKELNLMCNDIGPAGAESLAKALHTNETLRLLRLNGNKLETKEHKGGMHFAQALQINTSLEHLDLGDTDLRTESVIALGTVLLHNSTIKSINVNRPILFTHMEEPTVHFAKMLKVNTTIKEIHLEKYDMRDFGAFRLAENLMHNFTLTYINLSCNRITRDGTKELANLLQHNTGLEMLDLGYNRLEDDGAMHIAEAITHCNTTLKCLVIVHNNISSPGLCAIADAMKTNMSLTNIYIWGNNHEEPACIAFDNLVKTGRLDMRNTDVQPYIVDGVTYLCELNHGIQRHYYYAGVYGDDVPEWQPRGPNPRSGRASDSIPFSSFEL</sequence>
<dbReference type="Gene3D" id="3.80.10.10">
    <property type="entry name" value="Ribonuclease Inhibitor"/>
    <property type="match status" value="3"/>
</dbReference>
<dbReference type="InterPro" id="IPR001611">
    <property type="entry name" value="Leu-rich_rpt"/>
</dbReference>
<dbReference type="EMBL" id="JBAMIC010000019">
    <property type="protein sequence ID" value="KAK7093545.1"/>
    <property type="molecule type" value="Genomic_DNA"/>
</dbReference>
<dbReference type="InterPro" id="IPR032675">
    <property type="entry name" value="LRR_dom_sf"/>
</dbReference>
<protein>
    <recommendedName>
        <fullName evidence="5">Leucine-rich repeat-containing protein 34</fullName>
    </recommendedName>
</protein>
<keyword evidence="1" id="KW-0677">Repeat</keyword>
<evidence type="ECO:0000313" key="4">
    <source>
        <dbReference type="Proteomes" id="UP001374579"/>
    </source>
</evidence>
<reference evidence="3 4" key="1">
    <citation type="submission" date="2024-02" db="EMBL/GenBank/DDBJ databases">
        <title>Chromosome-scale genome assembly of the rough periwinkle Littorina saxatilis.</title>
        <authorList>
            <person name="De Jode A."/>
            <person name="Faria R."/>
            <person name="Formenti G."/>
            <person name="Sims Y."/>
            <person name="Smith T.P."/>
            <person name="Tracey A."/>
            <person name="Wood J.M.D."/>
            <person name="Zagrodzka Z.B."/>
            <person name="Johannesson K."/>
            <person name="Butlin R.K."/>
            <person name="Leder E.H."/>
        </authorList>
    </citation>
    <scope>NUCLEOTIDE SEQUENCE [LARGE SCALE GENOMIC DNA]</scope>
    <source>
        <strain evidence="3">Snail1</strain>
        <tissue evidence="3">Muscle</tissue>
    </source>
</reference>
<keyword evidence="4" id="KW-1185">Reference proteome</keyword>
<dbReference type="PANTHER" id="PTHR24111">
    <property type="entry name" value="LEUCINE-RICH REPEAT-CONTAINING PROTEIN 34"/>
    <property type="match status" value="1"/>
</dbReference>
<evidence type="ECO:0008006" key="5">
    <source>
        <dbReference type="Google" id="ProtNLM"/>
    </source>
</evidence>
<dbReference type="InterPro" id="IPR052201">
    <property type="entry name" value="LRR-containing_regulator"/>
</dbReference>
<name>A0AAN9G4F2_9CAEN</name>
<dbReference type="PANTHER" id="PTHR24111:SF0">
    <property type="entry name" value="LEUCINE-RICH REPEAT-CONTAINING PROTEIN"/>
    <property type="match status" value="1"/>
</dbReference>
<gene>
    <name evidence="3" type="ORF">V1264_007273</name>
</gene>
<accession>A0AAN9G4F2</accession>
<dbReference type="SUPFAM" id="SSF52047">
    <property type="entry name" value="RNI-like"/>
    <property type="match status" value="1"/>
</dbReference>
<organism evidence="3 4">
    <name type="scientific">Littorina saxatilis</name>
    <dbReference type="NCBI Taxonomy" id="31220"/>
    <lineage>
        <taxon>Eukaryota</taxon>
        <taxon>Metazoa</taxon>
        <taxon>Spiralia</taxon>
        <taxon>Lophotrochozoa</taxon>
        <taxon>Mollusca</taxon>
        <taxon>Gastropoda</taxon>
        <taxon>Caenogastropoda</taxon>
        <taxon>Littorinimorpha</taxon>
        <taxon>Littorinoidea</taxon>
        <taxon>Littorinidae</taxon>
        <taxon>Littorina</taxon>
    </lineage>
</organism>
<evidence type="ECO:0000256" key="2">
    <source>
        <dbReference type="SAM" id="MobiDB-lite"/>
    </source>
</evidence>
<proteinExistence type="predicted"/>
<comment type="caution">
    <text evidence="3">The sequence shown here is derived from an EMBL/GenBank/DDBJ whole genome shotgun (WGS) entry which is preliminary data.</text>
</comment>
<dbReference type="AlphaFoldDB" id="A0AAN9G4F2"/>
<dbReference type="Proteomes" id="UP001374579">
    <property type="component" value="Unassembled WGS sequence"/>
</dbReference>
<dbReference type="Pfam" id="PF13516">
    <property type="entry name" value="LRR_6"/>
    <property type="match status" value="6"/>
</dbReference>
<dbReference type="SMART" id="SM00368">
    <property type="entry name" value="LRR_RI"/>
    <property type="match status" value="8"/>
</dbReference>
<feature type="region of interest" description="Disordered" evidence="2">
    <location>
        <begin position="413"/>
        <end position="436"/>
    </location>
</feature>